<protein>
    <submittedName>
        <fullName evidence="2">Uncharacterized protein</fullName>
    </submittedName>
</protein>
<dbReference type="EMBL" id="SWKV01000020">
    <property type="protein sequence ID" value="KAF3041489.1"/>
    <property type="molecule type" value="Genomic_DNA"/>
</dbReference>
<evidence type="ECO:0000313" key="3">
    <source>
        <dbReference type="Proteomes" id="UP000758155"/>
    </source>
</evidence>
<gene>
    <name evidence="2" type="ORF">E8E12_000803</name>
</gene>
<feature type="region of interest" description="Disordered" evidence="1">
    <location>
        <begin position="259"/>
        <end position="342"/>
    </location>
</feature>
<evidence type="ECO:0000313" key="2">
    <source>
        <dbReference type="EMBL" id="KAF3041489.1"/>
    </source>
</evidence>
<comment type="caution">
    <text evidence="2">The sequence shown here is derived from an EMBL/GenBank/DDBJ whole genome shotgun (WGS) entry which is preliminary data.</text>
</comment>
<feature type="compositionally biased region" description="Low complexity" evidence="1">
    <location>
        <begin position="292"/>
        <end position="301"/>
    </location>
</feature>
<feature type="compositionally biased region" description="Basic and acidic residues" evidence="1">
    <location>
        <begin position="94"/>
        <end position="107"/>
    </location>
</feature>
<feature type="region of interest" description="Disordered" evidence="1">
    <location>
        <begin position="384"/>
        <end position="416"/>
    </location>
</feature>
<proteinExistence type="predicted"/>
<feature type="compositionally biased region" description="Basic and acidic residues" evidence="1">
    <location>
        <begin position="326"/>
        <end position="342"/>
    </location>
</feature>
<feature type="compositionally biased region" description="Low complexity" evidence="1">
    <location>
        <begin position="264"/>
        <end position="275"/>
    </location>
</feature>
<reference evidence="2" key="1">
    <citation type="submission" date="2019-04" db="EMBL/GenBank/DDBJ databases">
        <title>Sequencing of skin fungus with MAO and IRED activity.</title>
        <authorList>
            <person name="Marsaioli A.J."/>
            <person name="Bonatto J.M.C."/>
            <person name="Reis Junior O."/>
        </authorList>
    </citation>
    <scope>NUCLEOTIDE SEQUENCE</scope>
    <source>
        <strain evidence="2">28M1</strain>
    </source>
</reference>
<dbReference type="OrthoDB" id="3779826at2759"/>
<name>A0A9P4WTG3_9PLEO</name>
<sequence>MPRYARFYSTTEAEATSSLPQLFYQQTDAPRFTSDDAEQLDGLLNGNLAGPSRPRNDTNQPLFCPKKGVDELFSGVSGFRITNEIVHRDRFVHHDTTSEGSTEEWKIRSHTPSSDEPSPRRLRIATPTLSVRATTSSDGSDGDMAHLPKRAHKNHFQSWGSFSDHYATCPDNVLQNMDTQFSEWSYDLNEGTTGVPFVMAEAPPDTHESLVKVDRIFWVTGDEDTGGKTRDSHGAARAVLERAQKKSFKLSIMSKSTGAPKLKTSTAANAASNEDSASKRAARIAKSKAAKDSSLVVSKSAIQRRSAMQRNKNRRAVMPSPPPTARKAEPVKKRDTRTEESRPTILIVDRKDDDQRHELDSALQHGTLDFSNDKHMELLMKRLRSTGADDEEDGGRVIGEVEDKEAERKGAKEGEE</sequence>
<dbReference type="Proteomes" id="UP000758155">
    <property type="component" value="Unassembled WGS sequence"/>
</dbReference>
<dbReference type="AlphaFoldDB" id="A0A9P4WTG3"/>
<feature type="compositionally biased region" description="Basic and acidic residues" evidence="1">
    <location>
        <begin position="399"/>
        <end position="416"/>
    </location>
</feature>
<keyword evidence="3" id="KW-1185">Reference proteome</keyword>
<accession>A0A9P4WTG3</accession>
<organism evidence="2 3">
    <name type="scientific">Didymella heteroderae</name>
    <dbReference type="NCBI Taxonomy" id="1769908"/>
    <lineage>
        <taxon>Eukaryota</taxon>
        <taxon>Fungi</taxon>
        <taxon>Dikarya</taxon>
        <taxon>Ascomycota</taxon>
        <taxon>Pezizomycotina</taxon>
        <taxon>Dothideomycetes</taxon>
        <taxon>Pleosporomycetidae</taxon>
        <taxon>Pleosporales</taxon>
        <taxon>Pleosporineae</taxon>
        <taxon>Didymellaceae</taxon>
        <taxon>Didymella</taxon>
    </lineage>
</organism>
<evidence type="ECO:0000256" key="1">
    <source>
        <dbReference type="SAM" id="MobiDB-lite"/>
    </source>
</evidence>
<feature type="region of interest" description="Disordered" evidence="1">
    <location>
        <begin position="94"/>
        <end position="122"/>
    </location>
</feature>